<evidence type="ECO:0000259" key="6">
    <source>
        <dbReference type="PROSITE" id="PS51910"/>
    </source>
</evidence>
<dbReference type="InterPro" id="IPR029070">
    <property type="entry name" value="Chitinase_insertion_sf"/>
</dbReference>
<dbReference type="EMBL" id="JAQQWP010000006">
    <property type="protein sequence ID" value="KAK8115016.1"/>
    <property type="molecule type" value="Genomic_DNA"/>
</dbReference>
<accession>A0AAW0QX98</accession>
<comment type="caution">
    <text evidence="7">The sequence shown here is derived from an EMBL/GenBank/DDBJ whole genome shotgun (WGS) entry which is preliminary data.</text>
</comment>
<dbReference type="PROSITE" id="PS51910">
    <property type="entry name" value="GH18_2"/>
    <property type="match status" value="1"/>
</dbReference>
<dbReference type="PROSITE" id="PS50941">
    <property type="entry name" value="CHIT_BIND_I_2"/>
    <property type="match status" value="1"/>
</dbReference>
<evidence type="ECO:0000256" key="1">
    <source>
        <dbReference type="ARBA" id="ARBA00008682"/>
    </source>
</evidence>
<keyword evidence="4" id="KW-1015">Disulfide bond</keyword>
<organism evidence="7 8">
    <name type="scientific">Apiospora kogelbergensis</name>
    <dbReference type="NCBI Taxonomy" id="1337665"/>
    <lineage>
        <taxon>Eukaryota</taxon>
        <taxon>Fungi</taxon>
        <taxon>Dikarya</taxon>
        <taxon>Ascomycota</taxon>
        <taxon>Pezizomycotina</taxon>
        <taxon>Sordariomycetes</taxon>
        <taxon>Xylariomycetidae</taxon>
        <taxon>Amphisphaeriales</taxon>
        <taxon>Apiosporaceae</taxon>
        <taxon>Apiospora</taxon>
    </lineage>
</organism>
<gene>
    <name evidence="7" type="ORF">PG999_007085</name>
</gene>
<dbReference type="SUPFAM" id="SSF57016">
    <property type="entry name" value="Plant lectins/antimicrobial peptides"/>
    <property type="match status" value="1"/>
</dbReference>
<keyword evidence="3 4" id="KW-0147">Chitin-binding</keyword>
<dbReference type="GO" id="GO:0005576">
    <property type="term" value="C:extracellular region"/>
    <property type="evidence" value="ECO:0007669"/>
    <property type="project" value="TreeGrafter"/>
</dbReference>
<feature type="disulfide bond" evidence="4">
    <location>
        <begin position="336"/>
        <end position="350"/>
    </location>
</feature>
<protein>
    <recommendedName>
        <fullName evidence="2">chitinase</fullName>
        <ecNumber evidence="2">3.2.1.14</ecNumber>
    </recommendedName>
</protein>
<dbReference type="Pfam" id="PF00704">
    <property type="entry name" value="Glyco_hydro_18"/>
    <property type="match status" value="1"/>
</dbReference>
<dbReference type="InterPro" id="IPR001002">
    <property type="entry name" value="Chitin-bd_1"/>
</dbReference>
<dbReference type="SMART" id="SM00636">
    <property type="entry name" value="Glyco_18"/>
    <property type="match status" value="1"/>
</dbReference>
<evidence type="ECO:0000313" key="7">
    <source>
        <dbReference type="EMBL" id="KAK8115016.1"/>
    </source>
</evidence>
<dbReference type="GO" id="GO:0008843">
    <property type="term" value="F:endochitinase activity"/>
    <property type="evidence" value="ECO:0007669"/>
    <property type="project" value="UniProtKB-EC"/>
</dbReference>
<reference evidence="7 8" key="1">
    <citation type="submission" date="2023-01" db="EMBL/GenBank/DDBJ databases">
        <title>Analysis of 21 Apiospora genomes using comparative genomics revels a genus with tremendous synthesis potential of carbohydrate active enzymes and secondary metabolites.</title>
        <authorList>
            <person name="Sorensen T."/>
        </authorList>
    </citation>
    <scope>NUCLEOTIDE SEQUENCE [LARGE SCALE GENOMIC DNA]</scope>
    <source>
        <strain evidence="7 8">CBS 117206</strain>
    </source>
</reference>
<dbReference type="InterPro" id="IPR001223">
    <property type="entry name" value="Glyco_hydro18_cat"/>
</dbReference>
<dbReference type="InterPro" id="IPR011583">
    <property type="entry name" value="Chitinase_II/V-like_cat"/>
</dbReference>
<dbReference type="Gene3D" id="3.30.60.10">
    <property type="entry name" value="Endochitinase-like"/>
    <property type="match status" value="1"/>
</dbReference>
<evidence type="ECO:0000313" key="8">
    <source>
        <dbReference type="Proteomes" id="UP001392437"/>
    </source>
</evidence>
<dbReference type="Gene3D" id="3.20.20.80">
    <property type="entry name" value="Glycosidases"/>
    <property type="match status" value="2"/>
</dbReference>
<dbReference type="InterPro" id="IPR036861">
    <property type="entry name" value="Endochitinase-like_sf"/>
</dbReference>
<keyword evidence="8" id="KW-1185">Reference proteome</keyword>
<dbReference type="GO" id="GO:0006032">
    <property type="term" value="P:chitin catabolic process"/>
    <property type="evidence" value="ECO:0007669"/>
    <property type="project" value="TreeGrafter"/>
</dbReference>
<feature type="domain" description="GH18" evidence="6">
    <location>
        <begin position="27"/>
        <end position="446"/>
    </location>
</feature>
<proteinExistence type="inferred from homology"/>
<name>A0AAW0QX98_9PEZI</name>
<dbReference type="PANTHER" id="PTHR11177">
    <property type="entry name" value="CHITINASE"/>
    <property type="match status" value="1"/>
</dbReference>
<dbReference type="CDD" id="cd11618">
    <property type="entry name" value="ChtBD1_1"/>
    <property type="match status" value="1"/>
</dbReference>
<comment type="similarity">
    <text evidence="1">Belongs to the glycosyl hydrolase 18 family. Chitinase class V subfamily.</text>
</comment>
<dbReference type="SUPFAM" id="SSF51445">
    <property type="entry name" value="(Trans)glycosidases"/>
    <property type="match status" value="1"/>
</dbReference>
<dbReference type="GO" id="GO:0005975">
    <property type="term" value="P:carbohydrate metabolic process"/>
    <property type="evidence" value="ECO:0007669"/>
    <property type="project" value="InterPro"/>
</dbReference>
<dbReference type="GO" id="GO:0008061">
    <property type="term" value="F:chitin binding"/>
    <property type="evidence" value="ECO:0007669"/>
    <property type="project" value="UniProtKB-UniRule"/>
</dbReference>
<dbReference type="InterPro" id="IPR050314">
    <property type="entry name" value="Glycosyl_Hydrlase_18"/>
</dbReference>
<evidence type="ECO:0000256" key="3">
    <source>
        <dbReference type="ARBA" id="ARBA00022669"/>
    </source>
</evidence>
<sequence>MKISSSVLAGAVALGAAADAKCAQQQMRNIVYFDQYHTAILPPREVTTGITHVVMAFANSSLFAAPAGNGSKGYEPFMDVSKVRAMFDNGTQVGVAIGGWGDTAGFSEGAKTETSRKNYAKNVATMATKFGFDFIDCDWEYPGGNGADYKQIPNSQKVDEITTFPLLLQEIKTAIQPRGLSIAVPAKAGDMIAYTAEHASAIFGAVDMVNVMSYDIINRRDNATAHHTDVVGSLRAVDAYLALGCPAAKVNLGLAFYAKYFQTAKGVDCSGGPVGCPILPAENATDGSDLGTSGAITFELANVSPPPPPSNLTTSKDSSCGKGTFNTCSGLADAGCCSQYGFCGATPAHCGAGCQAGFGTCTGPQIGASFVSALKESKTDEVLGGQWWWDASNELFWTLDTVPLIQRKFKDIVAARGLGGVFAWSLGEDSYDWSHLKVMTAGVKGLSKKTSSKK</sequence>
<evidence type="ECO:0000259" key="5">
    <source>
        <dbReference type="PROSITE" id="PS50941"/>
    </source>
</evidence>
<dbReference type="Gene3D" id="3.10.50.10">
    <property type="match status" value="1"/>
</dbReference>
<feature type="domain" description="Chitin-binding type-1" evidence="5">
    <location>
        <begin position="317"/>
        <end position="363"/>
    </location>
</feature>
<dbReference type="Proteomes" id="UP001392437">
    <property type="component" value="Unassembled WGS sequence"/>
</dbReference>
<dbReference type="AlphaFoldDB" id="A0AAW0QX98"/>
<evidence type="ECO:0000256" key="4">
    <source>
        <dbReference type="PROSITE-ProRule" id="PRU00261"/>
    </source>
</evidence>
<dbReference type="PANTHER" id="PTHR11177:SF337">
    <property type="entry name" value="CHITINASE"/>
    <property type="match status" value="1"/>
</dbReference>
<dbReference type="EC" id="3.2.1.14" evidence="2"/>
<evidence type="ECO:0000256" key="2">
    <source>
        <dbReference type="ARBA" id="ARBA00012729"/>
    </source>
</evidence>
<dbReference type="InterPro" id="IPR017853">
    <property type="entry name" value="GH"/>
</dbReference>
<comment type="caution">
    <text evidence="4">Lacks conserved residue(s) required for the propagation of feature annotation.</text>
</comment>